<organism evidence="1 2">
    <name type="scientific">Roseateles flavus</name>
    <dbReference type="NCBI Taxonomy" id="3149041"/>
    <lineage>
        <taxon>Bacteria</taxon>
        <taxon>Pseudomonadati</taxon>
        <taxon>Pseudomonadota</taxon>
        <taxon>Betaproteobacteria</taxon>
        <taxon>Burkholderiales</taxon>
        <taxon>Sphaerotilaceae</taxon>
        <taxon>Roseateles</taxon>
    </lineage>
</organism>
<dbReference type="SUPFAM" id="SSF53850">
    <property type="entry name" value="Periplasmic binding protein-like II"/>
    <property type="match status" value="1"/>
</dbReference>
<name>A0ABV0GIQ2_9BURK</name>
<sequence>MSASLHASDVTDAARLPRRHWLGLSLGLGLALAARGGLATPAAGVPATDKRLPALIPDDVLLDYQRFLAGRDAVGISDFGGPHARRDVIEVLLMQQALALQDSELRLGLTPMPTSQRLQAELRSGHAACSATSYWREDFPQADGLLFSDALLGEGEFEVGFYTTPENERALSARSLRDLQGLRVLSNRSWRVDWLTLEQLGFTELQHVASWNLMPRMVQQGRADLLLAPFQPTSDLSMTVEGVRLVPVPGLKLRMRGTRHFLVSRTHPLGPRLREQLNAGLARLRQQGVVRRAYEQCGFFNARVAGWARL</sequence>
<evidence type="ECO:0000313" key="2">
    <source>
        <dbReference type="Proteomes" id="UP001462640"/>
    </source>
</evidence>
<dbReference type="Proteomes" id="UP001462640">
    <property type="component" value="Unassembled WGS sequence"/>
</dbReference>
<gene>
    <name evidence="1" type="ORF">ABDJ40_18880</name>
</gene>
<evidence type="ECO:0008006" key="3">
    <source>
        <dbReference type="Google" id="ProtNLM"/>
    </source>
</evidence>
<dbReference type="RefSeq" id="WP_347611931.1">
    <property type="nucleotide sequence ID" value="NZ_JBDPZC010000010.1"/>
</dbReference>
<comment type="caution">
    <text evidence="1">The sequence shown here is derived from an EMBL/GenBank/DDBJ whole genome shotgun (WGS) entry which is preliminary data.</text>
</comment>
<dbReference type="PROSITE" id="PS51318">
    <property type="entry name" value="TAT"/>
    <property type="match status" value="1"/>
</dbReference>
<dbReference type="EMBL" id="JBDPZC010000010">
    <property type="protein sequence ID" value="MEO3714837.1"/>
    <property type="molecule type" value="Genomic_DNA"/>
</dbReference>
<evidence type="ECO:0000313" key="1">
    <source>
        <dbReference type="EMBL" id="MEO3714837.1"/>
    </source>
</evidence>
<keyword evidence="2" id="KW-1185">Reference proteome</keyword>
<reference evidence="1 2" key="1">
    <citation type="submission" date="2024-05" db="EMBL/GenBank/DDBJ databases">
        <title>Roseateles sp. 2.12 16S ribosomal RNA gene Genome sequencing and assembly.</title>
        <authorList>
            <person name="Woo H."/>
        </authorList>
    </citation>
    <scope>NUCLEOTIDE SEQUENCE [LARGE SCALE GENOMIC DNA]</scope>
    <source>
        <strain evidence="1 2">2.12</strain>
    </source>
</reference>
<accession>A0ABV0GIQ2</accession>
<protein>
    <recommendedName>
        <fullName evidence="3">Solute-binding protein family 3/N-terminal domain-containing protein</fullName>
    </recommendedName>
</protein>
<dbReference type="InterPro" id="IPR006311">
    <property type="entry name" value="TAT_signal"/>
</dbReference>
<proteinExistence type="predicted"/>